<organism evidence="1">
    <name type="scientific">Arundo donax</name>
    <name type="common">Giant reed</name>
    <name type="synonym">Donax arundinaceus</name>
    <dbReference type="NCBI Taxonomy" id="35708"/>
    <lineage>
        <taxon>Eukaryota</taxon>
        <taxon>Viridiplantae</taxon>
        <taxon>Streptophyta</taxon>
        <taxon>Embryophyta</taxon>
        <taxon>Tracheophyta</taxon>
        <taxon>Spermatophyta</taxon>
        <taxon>Magnoliopsida</taxon>
        <taxon>Liliopsida</taxon>
        <taxon>Poales</taxon>
        <taxon>Poaceae</taxon>
        <taxon>PACMAD clade</taxon>
        <taxon>Arundinoideae</taxon>
        <taxon>Arundineae</taxon>
        <taxon>Arundo</taxon>
    </lineage>
</organism>
<reference evidence="1" key="2">
    <citation type="journal article" date="2015" name="Data Brief">
        <title>Shoot transcriptome of the giant reed, Arundo donax.</title>
        <authorList>
            <person name="Barrero R.A."/>
            <person name="Guerrero F.D."/>
            <person name="Moolhuijzen P."/>
            <person name="Goolsby J.A."/>
            <person name="Tidwell J."/>
            <person name="Bellgard S.E."/>
            <person name="Bellgard M.I."/>
        </authorList>
    </citation>
    <scope>NUCLEOTIDE SEQUENCE</scope>
    <source>
        <tissue evidence="1">Shoot tissue taken approximately 20 cm above the soil surface</tissue>
    </source>
</reference>
<protein>
    <submittedName>
        <fullName evidence="1">Uncharacterized protein</fullName>
    </submittedName>
</protein>
<sequence length="41" mass="4689">MEIELETPTVWKANSILTPAHCPHTDAHSAEIRNKADEWMD</sequence>
<proteinExistence type="predicted"/>
<dbReference type="EMBL" id="GBRH01242762">
    <property type="protein sequence ID" value="JAD55133.1"/>
    <property type="molecule type" value="Transcribed_RNA"/>
</dbReference>
<dbReference type="AlphaFoldDB" id="A0A0A9AZ52"/>
<reference evidence="1" key="1">
    <citation type="submission" date="2014-09" db="EMBL/GenBank/DDBJ databases">
        <authorList>
            <person name="Magalhaes I.L.F."/>
            <person name="Oliveira U."/>
            <person name="Santos F.R."/>
            <person name="Vidigal T.H.D.A."/>
            <person name="Brescovit A.D."/>
            <person name="Santos A.J."/>
        </authorList>
    </citation>
    <scope>NUCLEOTIDE SEQUENCE</scope>
    <source>
        <tissue evidence="1">Shoot tissue taken approximately 20 cm above the soil surface</tissue>
    </source>
</reference>
<evidence type="ECO:0000313" key="1">
    <source>
        <dbReference type="EMBL" id="JAD55133.1"/>
    </source>
</evidence>
<name>A0A0A9AZ52_ARUDO</name>
<accession>A0A0A9AZ52</accession>